<dbReference type="GO" id="GO:0003697">
    <property type="term" value="F:single-stranded DNA binding"/>
    <property type="evidence" value="ECO:0007669"/>
    <property type="project" value="TreeGrafter"/>
</dbReference>
<evidence type="ECO:0000313" key="3">
    <source>
        <dbReference type="EMBL" id="KAK6992761.1"/>
    </source>
</evidence>
<dbReference type="Gene3D" id="3.90.260.10">
    <property type="entry name" value="Transglutaminase-like"/>
    <property type="match status" value="1"/>
</dbReference>
<sequence>MAPQQQAGSRSGAPPPNAKAISKTLTDNRMVYVLALEEDGYARDVTQRYAVKVAKLQGGSKQRRSGRAAWWDLVVKGVRRPYRLHRDDVEDAAQLYEMPTTMSGFGFEDHPVYVCGRTLLSP</sequence>
<dbReference type="GO" id="GO:0003684">
    <property type="term" value="F:damaged DNA binding"/>
    <property type="evidence" value="ECO:0007669"/>
    <property type="project" value="InterPro"/>
</dbReference>
<organism evidence="3 4">
    <name type="scientific">Favolaschia claudopus</name>
    <dbReference type="NCBI Taxonomy" id="2862362"/>
    <lineage>
        <taxon>Eukaryota</taxon>
        <taxon>Fungi</taxon>
        <taxon>Dikarya</taxon>
        <taxon>Basidiomycota</taxon>
        <taxon>Agaricomycotina</taxon>
        <taxon>Agaricomycetes</taxon>
        <taxon>Agaricomycetidae</taxon>
        <taxon>Agaricales</taxon>
        <taxon>Marasmiineae</taxon>
        <taxon>Mycenaceae</taxon>
        <taxon>Favolaschia</taxon>
    </lineage>
</organism>
<dbReference type="Pfam" id="PF03835">
    <property type="entry name" value="Rad4"/>
    <property type="match status" value="1"/>
</dbReference>
<keyword evidence="4" id="KW-1185">Reference proteome</keyword>
<dbReference type="PANTHER" id="PTHR12135">
    <property type="entry name" value="DNA REPAIR PROTEIN XP-C / RAD4"/>
    <property type="match status" value="1"/>
</dbReference>
<dbReference type="AlphaFoldDB" id="A0AAV9ZVA2"/>
<accession>A0AAV9ZVA2</accession>
<proteinExistence type="predicted"/>
<gene>
    <name evidence="3" type="ORF">R3P38DRAFT_3225072</name>
</gene>
<dbReference type="GO" id="GO:0006298">
    <property type="term" value="P:mismatch repair"/>
    <property type="evidence" value="ECO:0007669"/>
    <property type="project" value="TreeGrafter"/>
</dbReference>
<dbReference type="GO" id="GO:0071942">
    <property type="term" value="C:XPC complex"/>
    <property type="evidence" value="ECO:0007669"/>
    <property type="project" value="TreeGrafter"/>
</dbReference>
<evidence type="ECO:0000313" key="4">
    <source>
        <dbReference type="Proteomes" id="UP001362999"/>
    </source>
</evidence>
<dbReference type="Proteomes" id="UP001362999">
    <property type="component" value="Unassembled WGS sequence"/>
</dbReference>
<feature type="domain" description="Rad4/PNGase transglutaminase-like fold" evidence="2">
    <location>
        <begin position="25"/>
        <end position="92"/>
    </location>
</feature>
<dbReference type="GO" id="GO:0005737">
    <property type="term" value="C:cytoplasm"/>
    <property type="evidence" value="ECO:0007669"/>
    <property type="project" value="TreeGrafter"/>
</dbReference>
<dbReference type="PANTHER" id="PTHR12135:SF0">
    <property type="entry name" value="DNA REPAIR PROTEIN COMPLEMENTING XP-C CELLS"/>
    <property type="match status" value="1"/>
</dbReference>
<protein>
    <recommendedName>
        <fullName evidence="2">Rad4/PNGase transglutaminase-like fold domain-containing protein</fullName>
    </recommendedName>
</protein>
<dbReference type="EMBL" id="JAWWNJ010000107">
    <property type="protein sequence ID" value="KAK6992761.1"/>
    <property type="molecule type" value="Genomic_DNA"/>
</dbReference>
<dbReference type="InterPro" id="IPR004583">
    <property type="entry name" value="DNA_repair_Rad4"/>
</dbReference>
<evidence type="ECO:0000256" key="1">
    <source>
        <dbReference type="SAM" id="MobiDB-lite"/>
    </source>
</evidence>
<dbReference type="SUPFAM" id="SSF54001">
    <property type="entry name" value="Cysteine proteinases"/>
    <property type="match status" value="1"/>
</dbReference>
<feature type="region of interest" description="Disordered" evidence="1">
    <location>
        <begin position="1"/>
        <end position="21"/>
    </location>
</feature>
<dbReference type="GO" id="GO:0006289">
    <property type="term" value="P:nucleotide-excision repair"/>
    <property type="evidence" value="ECO:0007669"/>
    <property type="project" value="InterPro"/>
</dbReference>
<reference evidence="3 4" key="1">
    <citation type="journal article" date="2024" name="J Genomics">
        <title>Draft genome sequencing and assembly of Favolaschia claudopus CIRM-BRFM 2984 isolated from oak limbs.</title>
        <authorList>
            <person name="Navarro D."/>
            <person name="Drula E."/>
            <person name="Chaduli D."/>
            <person name="Cazenave R."/>
            <person name="Ahrendt S."/>
            <person name="Wang J."/>
            <person name="Lipzen A."/>
            <person name="Daum C."/>
            <person name="Barry K."/>
            <person name="Grigoriev I.V."/>
            <person name="Favel A."/>
            <person name="Rosso M.N."/>
            <person name="Martin F."/>
        </authorList>
    </citation>
    <scope>NUCLEOTIDE SEQUENCE [LARGE SCALE GENOMIC DNA]</scope>
    <source>
        <strain evidence="3 4">CIRM-BRFM 2984</strain>
    </source>
</reference>
<dbReference type="InterPro" id="IPR038765">
    <property type="entry name" value="Papain-like_cys_pep_sf"/>
</dbReference>
<comment type="caution">
    <text evidence="3">The sequence shown here is derived from an EMBL/GenBank/DDBJ whole genome shotgun (WGS) entry which is preliminary data.</text>
</comment>
<name>A0AAV9ZVA2_9AGAR</name>
<dbReference type="InterPro" id="IPR036985">
    <property type="entry name" value="Transglutaminase-like_sf"/>
</dbReference>
<dbReference type="GO" id="GO:0000111">
    <property type="term" value="C:nucleotide-excision repair factor 2 complex"/>
    <property type="evidence" value="ECO:0007669"/>
    <property type="project" value="TreeGrafter"/>
</dbReference>
<evidence type="ECO:0000259" key="2">
    <source>
        <dbReference type="Pfam" id="PF03835"/>
    </source>
</evidence>
<dbReference type="InterPro" id="IPR018325">
    <property type="entry name" value="Rad4/PNGase_transGLS-fold"/>
</dbReference>